<feature type="compositionally biased region" description="Basic and acidic residues" evidence="7">
    <location>
        <begin position="618"/>
        <end position="627"/>
    </location>
</feature>
<feature type="domain" description="Protein kinase" evidence="9">
    <location>
        <begin position="84"/>
        <end position="389"/>
    </location>
</feature>
<evidence type="ECO:0000313" key="11">
    <source>
        <dbReference type="Proteomes" id="UP000583944"/>
    </source>
</evidence>
<evidence type="ECO:0000256" key="8">
    <source>
        <dbReference type="SAM" id="Phobius"/>
    </source>
</evidence>
<feature type="transmembrane region" description="Helical" evidence="8">
    <location>
        <begin position="6"/>
        <end position="26"/>
    </location>
</feature>
<feature type="compositionally biased region" description="Polar residues" evidence="7">
    <location>
        <begin position="633"/>
        <end position="643"/>
    </location>
</feature>
<organism evidence="10 11">
    <name type="scientific">Trypanosoma cruzi</name>
    <dbReference type="NCBI Taxonomy" id="5693"/>
    <lineage>
        <taxon>Eukaryota</taxon>
        <taxon>Discoba</taxon>
        <taxon>Euglenozoa</taxon>
        <taxon>Kinetoplastea</taxon>
        <taxon>Metakinetoplastina</taxon>
        <taxon>Trypanosomatida</taxon>
        <taxon>Trypanosomatidae</taxon>
        <taxon>Trypanosoma</taxon>
        <taxon>Schizotrypanum</taxon>
    </lineage>
</organism>
<dbReference type="InterPro" id="IPR011009">
    <property type="entry name" value="Kinase-like_dom_sf"/>
</dbReference>
<dbReference type="GO" id="GO:0005634">
    <property type="term" value="C:nucleus"/>
    <property type="evidence" value="ECO:0007669"/>
    <property type="project" value="TreeGrafter"/>
</dbReference>
<feature type="region of interest" description="Disordered" evidence="7">
    <location>
        <begin position="500"/>
        <end position="539"/>
    </location>
</feature>
<reference evidence="10 11" key="1">
    <citation type="journal article" date="2019" name="Genome Biol. Evol.">
        <title>Nanopore Sequencing Significantly Improves Genome Assembly of the Protozoan Parasite Trypanosoma cruzi.</title>
        <authorList>
            <person name="Diaz-Viraque F."/>
            <person name="Pita S."/>
            <person name="Greif G."/>
            <person name="de Souza R.C.M."/>
            <person name="Iraola G."/>
            <person name="Robello C."/>
        </authorList>
    </citation>
    <scope>NUCLEOTIDE SEQUENCE [LARGE SCALE GENOMIC DNA]</scope>
    <source>
        <strain evidence="10 11">Berenice</strain>
    </source>
</reference>
<feature type="transmembrane region" description="Helical" evidence="8">
    <location>
        <begin position="31"/>
        <end position="50"/>
    </location>
</feature>
<dbReference type="SMART" id="SM00220">
    <property type="entry name" value="S_TKc"/>
    <property type="match status" value="1"/>
</dbReference>
<dbReference type="InterPro" id="IPR008271">
    <property type="entry name" value="Ser/Thr_kinase_AS"/>
</dbReference>
<dbReference type="Gene3D" id="1.10.510.10">
    <property type="entry name" value="Transferase(Phosphotransferase) domain 1"/>
    <property type="match status" value="1"/>
</dbReference>
<feature type="compositionally biased region" description="Basic and acidic residues" evidence="7">
    <location>
        <begin position="514"/>
        <end position="524"/>
    </location>
</feature>
<evidence type="ECO:0000259" key="9">
    <source>
        <dbReference type="PROSITE" id="PS50011"/>
    </source>
</evidence>
<dbReference type="AlphaFoldDB" id="A0A7J6Y7G6"/>
<feature type="compositionally biased region" description="Polar residues" evidence="7">
    <location>
        <begin position="864"/>
        <end position="873"/>
    </location>
</feature>
<evidence type="ECO:0000256" key="6">
    <source>
        <dbReference type="PROSITE-ProRule" id="PRU10141"/>
    </source>
</evidence>
<evidence type="ECO:0000256" key="3">
    <source>
        <dbReference type="ARBA" id="ARBA00022741"/>
    </source>
</evidence>
<keyword evidence="8" id="KW-0812">Transmembrane</keyword>
<keyword evidence="8" id="KW-1133">Transmembrane helix</keyword>
<dbReference type="GO" id="GO:0005524">
    <property type="term" value="F:ATP binding"/>
    <property type="evidence" value="ECO:0007669"/>
    <property type="project" value="UniProtKB-UniRule"/>
</dbReference>
<evidence type="ECO:0000313" key="10">
    <source>
        <dbReference type="EMBL" id="KAF5222609.1"/>
    </source>
</evidence>
<keyword evidence="1" id="KW-0723">Serine/threonine-protein kinase</keyword>
<protein>
    <recommendedName>
        <fullName evidence="9">Protein kinase domain-containing protein</fullName>
    </recommendedName>
</protein>
<dbReference type="Gene3D" id="3.30.200.20">
    <property type="entry name" value="Phosphorylase Kinase, domain 1"/>
    <property type="match status" value="1"/>
</dbReference>
<dbReference type="EMBL" id="JABDHM010000026">
    <property type="protein sequence ID" value="KAF5222609.1"/>
    <property type="molecule type" value="Genomic_DNA"/>
</dbReference>
<sequence length="1077" mass="119055">MRKEASYKFFFFVFFYLVVCGTSFVFKKFYFFLFVVDELLLLLFFFIIIWRGVSKEPPNYFINMSLSKGEHLKLCEGDLIDSRFRVLRELGAGNFSKVYCCHDITRQRDVKRALVAVKVVKREYVEDAYFERDMLDVFRCKRAEGPMVCRMMEFFEWRKCPVIVMSIHGPSLRTRRLGFKNGVVTRTKLVQLAYSLLTTLRYVHFDCQMVHTDMKPENILLADLDAPKHSLGSQWVVCDFGSASLWRMDRLDADLISTRPYRAPEVVLGNQWFYAADMWSMGCILFEVATGQRLFDVRDDVTHLQLMEKRLGPLPDLFTRNAMHSAKYFTSSGSFIAESESIRAGKVSMRKLKDVFSDDPELYELISAMLIYDPMKRLTAKEGLQHSIFDGIHLRSKKSDAIDNSGHNLNGNSIAFSPSVLHSHIEGKLDTGSKHLEILSGVGGKIVTRRGSSVQAISIDNNTSLNPHPPNRLGLKFVGKAPRVGGTTSRAFIFQKARSQNSSVVNVEPPRCPTPERGEKKSPDNSHPSGIFASSHGNDQTHKMRRFPVVYASPIDMSTENETLVEGISKFCEKSVLASSSNTSEGDSLVRNPPEPFPIVIPTPEKVLSSADCFSEYTDPHRERDQPPLKASDISQSEKSLGVSQVDDATGAGSPLGPLTHVINMNGPVLPTECESEVNVGNVLRPFPSHPLSCFSATLNSLDLKATKGGSDWKDSTRKSALHPLATREMKGGCNSLTLHPAHTNVSELSWLSNSILRPSTSSLPPSHAPTTGKQSLPFNLADVIRSPKTAQTGNLLKEGNVRVRVFPNGTQGAVMPRVIIKKSFEGTATKSTQHQLPSPTVRNVGQQGRSGAMNSLAGLPRAGSSQSMSLRASTIKVRRRSDTHINVPKTVNAVRYKTNYPNLQEISFQKSNYPLKNRSTVAGRGVLVDMGTVSSETSSMFDPKLTASTGVVSTQFSSFNSVNPTVLEVPQKRRPSVDIRPTHSQLIQRNVVSSGKPGVCVNNPPGQEYLNQSDVSRAMQSNGGADDDTFVSGVTAGMDGNATQHVGALMSTVEDASCEMRAPHMTRHFPTVQAPE</sequence>
<name>A0A7J6Y7G6_TRYCR</name>
<keyword evidence="5 6" id="KW-0067">ATP-binding</keyword>
<keyword evidence="4" id="KW-0418">Kinase</keyword>
<keyword evidence="3 6" id="KW-0547">Nucleotide-binding</keyword>
<evidence type="ECO:0000256" key="5">
    <source>
        <dbReference type="ARBA" id="ARBA00022840"/>
    </source>
</evidence>
<dbReference type="GO" id="GO:0004674">
    <property type="term" value="F:protein serine/threonine kinase activity"/>
    <property type="evidence" value="ECO:0007669"/>
    <property type="project" value="UniProtKB-KW"/>
</dbReference>
<dbReference type="PROSITE" id="PS50011">
    <property type="entry name" value="PROTEIN_KINASE_DOM"/>
    <property type="match status" value="1"/>
</dbReference>
<feature type="region of interest" description="Disordered" evidence="7">
    <location>
        <begin position="617"/>
        <end position="657"/>
    </location>
</feature>
<proteinExistence type="predicted"/>
<dbReference type="PROSITE" id="PS00108">
    <property type="entry name" value="PROTEIN_KINASE_ST"/>
    <property type="match status" value="1"/>
</dbReference>
<keyword evidence="8" id="KW-0472">Membrane</keyword>
<evidence type="ECO:0000256" key="7">
    <source>
        <dbReference type="SAM" id="MobiDB-lite"/>
    </source>
</evidence>
<dbReference type="VEuPathDB" id="TriTrypDB:BCY84_02900"/>
<dbReference type="InterPro" id="IPR051175">
    <property type="entry name" value="CLK_kinases"/>
</dbReference>
<comment type="caution">
    <text evidence="10">The sequence shown here is derived from an EMBL/GenBank/DDBJ whole genome shotgun (WGS) entry which is preliminary data.</text>
</comment>
<dbReference type="InterPro" id="IPR000719">
    <property type="entry name" value="Prot_kinase_dom"/>
</dbReference>
<dbReference type="Pfam" id="PF00069">
    <property type="entry name" value="Pkinase"/>
    <property type="match status" value="1"/>
</dbReference>
<dbReference type="PROSITE" id="PS00107">
    <property type="entry name" value="PROTEIN_KINASE_ATP"/>
    <property type="match status" value="1"/>
</dbReference>
<dbReference type="InterPro" id="IPR017441">
    <property type="entry name" value="Protein_kinase_ATP_BS"/>
</dbReference>
<dbReference type="SUPFAM" id="SSF56112">
    <property type="entry name" value="Protein kinase-like (PK-like)"/>
    <property type="match status" value="1"/>
</dbReference>
<gene>
    <name evidence="10" type="ORF">ECC02_004418</name>
</gene>
<evidence type="ECO:0000256" key="1">
    <source>
        <dbReference type="ARBA" id="ARBA00022527"/>
    </source>
</evidence>
<keyword evidence="2" id="KW-0808">Transferase</keyword>
<evidence type="ECO:0000256" key="2">
    <source>
        <dbReference type="ARBA" id="ARBA00022679"/>
    </source>
</evidence>
<feature type="binding site" evidence="6">
    <location>
        <position position="118"/>
    </location>
    <ligand>
        <name>ATP</name>
        <dbReference type="ChEBI" id="CHEBI:30616"/>
    </ligand>
</feature>
<dbReference type="VEuPathDB" id="TriTrypDB:ECC02_004418"/>
<feature type="compositionally biased region" description="Polar residues" evidence="7">
    <location>
        <begin position="830"/>
        <end position="854"/>
    </location>
</feature>
<evidence type="ECO:0000256" key="4">
    <source>
        <dbReference type="ARBA" id="ARBA00022777"/>
    </source>
</evidence>
<dbReference type="PANTHER" id="PTHR45646:SF11">
    <property type="entry name" value="SERINE_THREONINE-PROTEIN KINASE DOA"/>
    <property type="match status" value="1"/>
</dbReference>
<dbReference type="PANTHER" id="PTHR45646">
    <property type="entry name" value="SERINE/THREONINE-PROTEIN KINASE DOA-RELATED"/>
    <property type="match status" value="1"/>
</dbReference>
<feature type="region of interest" description="Disordered" evidence="7">
    <location>
        <begin position="830"/>
        <end position="878"/>
    </location>
</feature>
<dbReference type="Proteomes" id="UP000583944">
    <property type="component" value="Unassembled WGS sequence"/>
</dbReference>
<accession>A0A7J6Y7G6</accession>